<evidence type="ECO:0000313" key="13">
    <source>
        <dbReference type="Proteomes" id="UP000036987"/>
    </source>
</evidence>
<dbReference type="Proteomes" id="UP000036987">
    <property type="component" value="Unassembled WGS sequence"/>
</dbReference>
<evidence type="ECO:0000259" key="11">
    <source>
        <dbReference type="PROSITE" id="PS51745"/>
    </source>
</evidence>
<sequence length="47" mass="5571">MFKCFSVEFTVAYEDKDGDWMLAGDVPWKMFVCSCKRLRIMKDQSIN</sequence>
<name>A0A0K9NJN6_ZOSMR</name>
<evidence type="ECO:0000256" key="8">
    <source>
        <dbReference type="ARBA" id="ARBA00023242"/>
    </source>
</evidence>
<dbReference type="OrthoDB" id="1926344at2759"/>
<dbReference type="InterPro" id="IPR003311">
    <property type="entry name" value="AUX_IAA"/>
</dbReference>
<keyword evidence="7 10" id="KW-0804">Transcription</keyword>
<dbReference type="PANTHER" id="PTHR31734:SF8">
    <property type="entry name" value="AUXIN-RESPONSIVE PROTEIN IAA24"/>
    <property type="match status" value="1"/>
</dbReference>
<dbReference type="GO" id="GO:0005634">
    <property type="term" value="C:nucleus"/>
    <property type="evidence" value="ECO:0007669"/>
    <property type="project" value="UniProtKB-SubCell"/>
</dbReference>
<evidence type="ECO:0000256" key="9">
    <source>
        <dbReference type="ARBA" id="ARBA00023294"/>
    </source>
</evidence>
<comment type="caution">
    <text evidence="12">The sequence shown here is derived from an EMBL/GenBank/DDBJ whole genome shotgun (WGS) entry which is preliminary data.</text>
</comment>
<keyword evidence="9 10" id="KW-0927">Auxin signaling pathway</keyword>
<dbReference type="SUPFAM" id="SSF54277">
    <property type="entry name" value="CAD &amp; PB1 domains"/>
    <property type="match status" value="1"/>
</dbReference>
<keyword evidence="13" id="KW-1185">Reference proteome</keyword>
<evidence type="ECO:0000256" key="7">
    <source>
        <dbReference type="ARBA" id="ARBA00023163"/>
    </source>
</evidence>
<dbReference type="PROSITE" id="PS51745">
    <property type="entry name" value="PB1"/>
    <property type="match status" value="1"/>
</dbReference>
<keyword evidence="5 10" id="KW-0678">Repressor</keyword>
<keyword evidence="8 10" id="KW-0539">Nucleus</keyword>
<evidence type="ECO:0000256" key="10">
    <source>
        <dbReference type="RuleBase" id="RU004549"/>
    </source>
</evidence>
<dbReference type="PANTHER" id="PTHR31734">
    <property type="entry name" value="AUXIN-RESPONSIVE PROTEIN IAA17"/>
    <property type="match status" value="1"/>
</dbReference>
<dbReference type="InterPro" id="IPR033389">
    <property type="entry name" value="AUX/IAA_dom"/>
</dbReference>
<feature type="domain" description="PB1" evidence="11">
    <location>
        <begin position="1"/>
        <end position="45"/>
    </location>
</feature>
<dbReference type="AlphaFoldDB" id="A0A0K9NJN6"/>
<dbReference type="GO" id="GO:0009734">
    <property type="term" value="P:auxin-activated signaling pathway"/>
    <property type="evidence" value="ECO:0007669"/>
    <property type="project" value="UniProtKB-UniRule"/>
</dbReference>
<evidence type="ECO:0000256" key="6">
    <source>
        <dbReference type="ARBA" id="ARBA00023015"/>
    </source>
</evidence>
<comment type="function">
    <text evidence="1 10">Aux/IAA proteins are short-lived transcriptional factors that function as repressors of early auxin response genes at low auxin concentrations.</text>
</comment>
<evidence type="ECO:0000256" key="2">
    <source>
        <dbReference type="ARBA" id="ARBA00004123"/>
    </source>
</evidence>
<gene>
    <name evidence="12" type="ORF">ZOSMA_99G01010</name>
</gene>
<evidence type="ECO:0000256" key="3">
    <source>
        <dbReference type="ARBA" id="ARBA00006728"/>
    </source>
</evidence>
<evidence type="ECO:0000256" key="5">
    <source>
        <dbReference type="ARBA" id="ARBA00022491"/>
    </source>
</evidence>
<dbReference type="EMBL" id="LFYR01002227">
    <property type="protein sequence ID" value="KMZ56170.1"/>
    <property type="molecule type" value="Genomic_DNA"/>
</dbReference>
<evidence type="ECO:0000256" key="4">
    <source>
        <dbReference type="ARBA" id="ARBA00011726"/>
    </source>
</evidence>
<dbReference type="Pfam" id="PF02309">
    <property type="entry name" value="AUX_IAA"/>
    <property type="match status" value="1"/>
</dbReference>
<keyword evidence="6 10" id="KW-0805">Transcription regulation</keyword>
<protein>
    <recommendedName>
        <fullName evidence="10">Auxin-responsive protein</fullName>
    </recommendedName>
</protein>
<accession>A0A0K9NJN6</accession>
<dbReference type="InterPro" id="IPR053793">
    <property type="entry name" value="PB1-like"/>
</dbReference>
<dbReference type="Gene3D" id="3.10.20.90">
    <property type="entry name" value="Phosphatidylinositol 3-kinase Catalytic Subunit, Chain A, domain 1"/>
    <property type="match status" value="1"/>
</dbReference>
<evidence type="ECO:0000313" key="12">
    <source>
        <dbReference type="EMBL" id="KMZ56170.1"/>
    </source>
</evidence>
<dbReference type="GO" id="GO:0006355">
    <property type="term" value="P:regulation of DNA-templated transcription"/>
    <property type="evidence" value="ECO:0007669"/>
    <property type="project" value="InterPro"/>
</dbReference>
<comment type="subcellular location">
    <subcellularLocation>
        <location evidence="2 10">Nucleus</location>
    </subcellularLocation>
</comment>
<comment type="similarity">
    <text evidence="3 10">Belongs to the Aux/IAA family.</text>
</comment>
<evidence type="ECO:0000256" key="1">
    <source>
        <dbReference type="ARBA" id="ARBA00002159"/>
    </source>
</evidence>
<organism evidence="12 13">
    <name type="scientific">Zostera marina</name>
    <name type="common">Eelgrass</name>
    <dbReference type="NCBI Taxonomy" id="29655"/>
    <lineage>
        <taxon>Eukaryota</taxon>
        <taxon>Viridiplantae</taxon>
        <taxon>Streptophyta</taxon>
        <taxon>Embryophyta</taxon>
        <taxon>Tracheophyta</taxon>
        <taxon>Spermatophyta</taxon>
        <taxon>Magnoliopsida</taxon>
        <taxon>Liliopsida</taxon>
        <taxon>Zosteraceae</taxon>
        <taxon>Zostera</taxon>
    </lineage>
</organism>
<reference evidence="13" key="1">
    <citation type="journal article" date="2016" name="Nature">
        <title>The genome of the seagrass Zostera marina reveals angiosperm adaptation to the sea.</title>
        <authorList>
            <person name="Olsen J.L."/>
            <person name="Rouze P."/>
            <person name="Verhelst B."/>
            <person name="Lin Y.-C."/>
            <person name="Bayer T."/>
            <person name="Collen J."/>
            <person name="Dattolo E."/>
            <person name="De Paoli E."/>
            <person name="Dittami S."/>
            <person name="Maumus F."/>
            <person name="Michel G."/>
            <person name="Kersting A."/>
            <person name="Lauritano C."/>
            <person name="Lohaus R."/>
            <person name="Toepel M."/>
            <person name="Tonon T."/>
            <person name="Vanneste K."/>
            <person name="Amirebrahimi M."/>
            <person name="Brakel J."/>
            <person name="Bostroem C."/>
            <person name="Chovatia M."/>
            <person name="Grimwood J."/>
            <person name="Jenkins J.W."/>
            <person name="Jueterbock A."/>
            <person name="Mraz A."/>
            <person name="Stam W.T."/>
            <person name="Tice H."/>
            <person name="Bornberg-Bauer E."/>
            <person name="Green P.J."/>
            <person name="Pearson G.A."/>
            <person name="Procaccini G."/>
            <person name="Duarte C.M."/>
            <person name="Schmutz J."/>
            <person name="Reusch T.B.H."/>
            <person name="Van de Peer Y."/>
        </authorList>
    </citation>
    <scope>NUCLEOTIDE SEQUENCE [LARGE SCALE GENOMIC DNA]</scope>
    <source>
        <strain evidence="13">cv. Finnish</strain>
    </source>
</reference>
<proteinExistence type="inferred from homology"/>
<comment type="subunit">
    <text evidence="4 10">Homodimers and heterodimers.</text>
</comment>